<dbReference type="PANTHER" id="PTHR43342:SF2">
    <property type="entry name" value="POTENTIAL NAD-REDUCING HYDROGENASE SUBUNIT"/>
    <property type="match status" value="1"/>
</dbReference>
<dbReference type="InterPro" id="IPR036249">
    <property type="entry name" value="Thioredoxin-like_sf"/>
</dbReference>
<dbReference type="Gene3D" id="3.40.30.10">
    <property type="entry name" value="Glutaredoxin"/>
    <property type="match status" value="1"/>
</dbReference>
<comment type="cofactor">
    <cofactor evidence="6">
        <name>[2Fe-2S] cluster</name>
        <dbReference type="ChEBI" id="CHEBI:190135"/>
    </cofactor>
</comment>
<evidence type="ECO:0008006" key="10">
    <source>
        <dbReference type="Google" id="ProtNLM"/>
    </source>
</evidence>
<evidence type="ECO:0000256" key="6">
    <source>
        <dbReference type="ARBA" id="ARBA00034078"/>
    </source>
</evidence>
<evidence type="ECO:0000313" key="9">
    <source>
        <dbReference type="Proteomes" id="UP000178086"/>
    </source>
</evidence>
<dbReference type="InterPro" id="IPR042128">
    <property type="entry name" value="NuoE_dom"/>
</dbReference>
<dbReference type="CDD" id="cd03064">
    <property type="entry name" value="TRX_Fd_NuoE"/>
    <property type="match status" value="1"/>
</dbReference>
<dbReference type="Pfam" id="PF01257">
    <property type="entry name" value="2Fe-2S_thioredx"/>
    <property type="match status" value="1"/>
</dbReference>
<comment type="caution">
    <text evidence="8">The sequence shown here is derived from an EMBL/GenBank/DDBJ whole genome shotgun (WGS) entry which is preliminary data.</text>
</comment>
<dbReference type="FunFam" id="1.10.10.1590:FF:000001">
    <property type="entry name" value="NADH-quinone oxidoreductase subunit E"/>
    <property type="match status" value="1"/>
</dbReference>
<dbReference type="InterPro" id="IPR028431">
    <property type="entry name" value="NADP_DH_HndA-like"/>
</dbReference>
<organism evidence="8 9">
    <name type="scientific">Candidatus Aquicultor primus</name>
    <dbReference type="NCBI Taxonomy" id="1797195"/>
    <lineage>
        <taxon>Bacteria</taxon>
        <taxon>Bacillati</taxon>
        <taxon>Actinomycetota</taxon>
        <taxon>Candidatus Aquicultoria</taxon>
        <taxon>Candidatus Aquicultorales</taxon>
        <taxon>Candidatus Aquicultoraceae</taxon>
        <taxon>Candidatus Aquicultor</taxon>
    </lineage>
</organism>
<dbReference type="AlphaFoldDB" id="A0A1F2UK88"/>
<reference evidence="8 9" key="1">
    <citation type="journal article" date="2016" name="Nat. Commun.">
        <title>Thousands of microbial genomes shed light on interconnected biogeochemical processes in an aquifer system.</title>
        <authorList>
            <person name="Anantharaman K."/>
            <person name="Brown C.T."/>
            <person name="Hug L.A."/>
            <person name="Sharon I."/>
            <person name="Castelle C.J."/>
            <person name="Probst A.J."/>
            <person name="Thomas B.C."/>
            <person name="Singh A."/>
            <person name="Wilkins M.J."/>
            <person name="Karaoz U."/>
            <person name="Brodie E.L."/>
            <person name="Williams K.H."/>
            <person name="Hubbard S.S."/>
            <person name="Banfield J.F."/>
        </authorList>
    </citation>
    <scope>NUCLEOTIDE SEQUENCE [LARGE SCALE GENOMIC DNA]</scope>
</reference>
<evidence type="ECO:0000256" key="1">
    <source>
        <dbReference type="ARBA" id="ARBA00010643"/>
    </source>
</evidence>
<gene>
    <name evidence="8" type="ORF">A2074_01580</name>
</gene>
<keyword evidence="3" id="KW-0479">Metal-binding</keyword>
<keyword evidence="2" id="KW-0001">2Fe-2S</keyword>
<evidence type="ECO:0000313" key="8">
    <source>
        <dbReference type="EMBL" id="OFW33424.1"/>
    </source>
</evidence>
<evidence type="ECO:0000256" key="2">
    <source>
        <dbReference type="ARBA" id="ARBA00022714"/>
    </source>
</evidence>
<comment type="similarity">
    <text evidence="1">Belongs to the complex I 24 kDa subunit family.</text>
</comment>
<proteinExistence type="inferred from homology"/>
<keyword evidence="5" id="KW-0411">Iron-sulfur</keyword>
<feature type="compositionally biased region" description="Low complexity" evidence="7">
    <location>
        <begin position="171"/>
        <end position="181"/>
    </location>
</feature>
<dbReference type="GO" id="GO:0046872">
    <property type="term" value="F:metal ion binding"/>
    <property type="evidence" value="ECO:0007669"/>
    <property type="project" value="UniProtKB-KW"/>
</dbReference>
<keyword evidence="4" id="KW-0408">Iron</keyword>
<dbReference type="GO" id="GO:0051537">
    <property type="term" value="F:2 iron, 2 sulfur cluster binding"/>
    <property type="evidence" value="ECO:0007669"/>
    <property type="project" value="UniProtKB-KW"/>
</dbReference>
<evidence type="ECO:0000256" key="4">
    <source>
        <dbReference type="ARBA" id="ARBA00023004"/>
    </source>
</evidence>
<dbReference type="NCBIfam" id="NF005747">
    <property type="entry name" value="PRK07571.1"/>
    <property type="match status" value="1"/>
</dbReference>
<dbReference type="PANTHER" id="PTHR43342">
    <property type="entry name" value="NADH-QUINONE OXIDOREDUCTASE, E SUBUNIT"/>
    <property type="match status" value="1"/>
</dbReference>
<dbReference type="Proteomes" id="UP000178086">
    <property type="component" value="Unassembled WGS sequence"/>
</dbReference>
<sequence>MLDYEKPSPPPDDRRWKVVDRTMRSHGYEPHALIQVLHTAQETFGYLDEEVMRYVAASMRVPLSQVYGVATFYHFFTLKPQGEHTCVVCTGTACYIKGADSLLAAVEEVTGAKAGETSADGKVSVVTARCIGSCGLAPVAVLDGEAVGKIAVDGIKERIREWTSIAGDNGGAPPAGIPTTPVEGPAPQNPIIEGVTAHDTRRAS</sequence>
<feature type="region of interest" description="Disordered" evidence="7">
    <location>
        <begin position="165"/>
        <end position="204"/>
    </location>
</feature>
<dbReference type="SUPFAM" id="SSF52833">
    <property type="entry name" value="Thioredoxin-like"/>
    <property type="match status" value="1"/>
</dbReference>
<accession>A0A1F2UK88</accession>
<evidence type="ECO:0000256" key="5">
    <source>
        <dbReference type="ARBA" id="ARBA00023014"/>
    </source>
</evidence>
<dbReference type="InterPro" id="IPR041921">
    <property type="entry name" value="NuoE_N"/>
</dbReference>
<protein>
    <recommendedName>
        <fullName evidence="10">Bidirectional hydrogenase complex protein HoxE</fullName>
    </recommendedName>
</protein>
<evidence type="ECO:0000256" key="7">
    <source>
        <dbReference type="SAM" id="MobiDB-lite"/>
    </source>
</evidence>
<dbReference type="EMBL" id="MELI01000068">
    <property type="protein sequence ID" value="OFW33424.1"/>
    <property type="molecule type" value="Genomic_DNA"/>
</dbReference>
<name>A0A1F2UK88_9ACTN</name>
<evidence type="ECO:0000256" key="3">
    <source>
        <dbReference type="ARBA" id="ARBA00022723"/>
    </source>
</evidence>
<dbReference type="Gene3D" id="1.10.10.1590">
    <property type="entry name" value="NADH-quinone oxidoreductase subunit E"/>
    <property type="match status" value="1"/>
</dbReference>